<evidence type="ECO:0000259" key="5">
    <source>
        <dbReference type="PROSITE" id="PS01124"/>
    </source>
</evidence>
<evidence type="ECO:0000313" key="7">
    <source>
        <dbReference type="Proteomes" id="UP000647241"/>
    </source>
</evidence>
<name>A0A917M384_9BACT</name>
<evidence type="ECO:0000256" key="3">
    <source>
        <dbReference type="ARBA" id="ARBA00023159"/>
    </source>
</evidence>
<reference evidence="6" key="2">
    <citation type="submission" date="2020-09" db="EMBL/GenBank/DDBJ databases">
        <authorList>
            <person name="Sun Q."/>
            <person name="Zhou Y."/>
        </authorList>
    </citation>
    <scope>NUCLEOTIDE SEQUENCE</scope>
    <source>
        <strain evidence="6">CGMCC 1.12997</strain>
    </source>
</reference>
<dbReference type="SMART" id="SM00342">
    <property type="entry name" value="HTH_ARAC"/>
    <property type="match status" value="1"/>
</dbReference>
<keyword evidence="2" id="KW-0238">DNA-binding</keyword>
<reference evidence="6" key="1">
    <citation type="journal article" date="2014" name="Int. J. Syst. Evol. Microbiol.">
        <title>Complete genome sequence of Corynebacterium casei LMG S-19264T (=DSM 44701T), isolated from a smear-ripened cheese.</title>
        <authorList>
            <consortium name="US DOE Joint Genome Institute (JGI-PGF)"/>
            <person name="Walter F."/>
            <person name="Albersmeier A."/>
            <person name="Kalinowski J."/>
            <person name="Ruckert C."/>
        </authorList>
    </citation>
    <scope>NUCLEOTIDE SEQUENCE</scope>
    <source>
        <strain evidence="6">CGMCC 1.12997</strain>
    </source>
</reference>
<dbReference type="InterPro" id="IPR018060">
    <property type="entry name" value="HTH_AraC"/>
</dbReference>
<comment type="caution">
    <text evidence="6">The sequence shown here is derived from an EMBL/GenBank/DDBJ whole genome shotgun (WGS) entry which is preliminary data.</text>
</comment>
<dbReference type="GO" id="GO:0043565">
    <property type="term" value="F:sequence-specific DNA binding"/>
    <property type="evidence" value="ECO:0007669"/>
    <property type="project" value="InterPro"/>
</dbReference>
<dbReference type="InterPro" id="IPR020449">
    <property type="entry name" value="Tscrpt_reg_AraC-type_HTH"/>
</dbReference>
<dbReference type="InterPro" id="IPR009057">
    <property type="entry name" value="Homeodomain-like_sf"/>
</dbReference>
<evidence type="ECO:0000256" key="4">
    <source>
        <dbReference type="ARBA" id="ARBA00023163"/>
    </source>
</evidence>
<dbReference type="InterPro" id="IPR050204">
    <property type="entry name" value="AraC_XylS_family_regulators"/>
</dbReference>
<dbReference type="Gene3D" id="1.10.10.60">
    <property type="entry name" value="Homeodomain-like"/>
    <property type="match status" value="2"/>
</dbReference>
<dbReference type="InterPro" id="IPR037923">
    <property type="entry name" value="HTH-like"/>
</dbReference>
<protein>
    <submittedName>
        <fullName evidence="6">AraC family transcriptional regulator</fullName>
    </submittedName>
</protein>
<dbReference type="GO" id="GO:0003700">
    <property type="term" value="F:DNA-binding transcription factor activity"/>
    <property type="evidence" value="ECO:0007669"/>
    <property type="project" value="InterPro"/>
</dbReference>
<dbReference type="EMBL" id="BMGT01000002">
    <property type="protein sequence ID" value="GGG72211.1"/>
    <property type="molecule type" value="Genomic_DNA"/>
</dbReference>
<evidence type="ECO:0000256" key="1">
    <source>
        <dbReference type="ARBA" id="ARBA00023015"/>
    </source>
</evidence>
<dbReference type="InterPro" id="IPR018062">
    <property type="entry name" value="HTH_AraC-typ_CS"/>
</dbReference>
<accession>A0A917M384</accession>
<dbReference type="Pfam" id="PF12833">
    <property type="entry name" value="HTH_18"/>
    <property type="match status" value="1"/>
</dbReference>
<gene>
    <name evidence="6" type="ORF">GCM10011585_13150</name>
</gene>
<keyword evidence="7" id="KW-1185">Reference proteome</keyword>
<evidence type="ECO:0000256" key="2">
    <source>
        <dbReference type="ARBA" id="ARBA00023125"/>
    </source>
</evidence>
<proteinExistence type="predicted"/>
<keyword evidence="3" id="KW-0010">Activator</keyword>
<dbReference type="PANTHER" id="PTHR46796:SF2">
    <property type="entry name" value="TRANSCRIPTIONAL REGULATORY PROTEIN"/>
    <property type="match status" value="1"/>
</dbReference>
<dbReference type="Proteomes" id="UP000647241">
    <property type="component" value="Unassembled WGS sequence"/>
</dbReference>
<dbReference type="PROSITE" id="PS01124">
    <property type="entry name" value="HTH_ARAC_FAMILY_2"/>
    <property type="match status" value="1"/>
</dbReference>
<dbReference type="Pfam" id="PF02311">
    <property type="entry name" value="AraC_binding"/>
    <property type="match status" value="1"/>
</dbReference>
<dbReference type="SUPFAM" id="SSF46689">
    <property type="entry name" value="Homeodomain-like"/>
    <property type="match status" value="2"/>
</dbReference>
<sequence>MKSDTSQILSAFESEVQHDHGDRPLMDGDRARIWRHAGLDGVELFQGSYQNYEFARHFHRVPAIGVVDRGAMSFYCRSANHVLGRGTVLLLNPGETHAPSPADSLGWSFRVFYLDKTFLKSMASDASMQTLRFKQPFVEDRELASSLFRLHVALERDGDRLHFESLLCSIFSRAVERYSESVNRDAEPELDKTSIGTALQYMEANYRQNLSLAELAALSPYGASHFLRMFKEIVGLTPRDYLTQFRIEMATSLLQLGMPLVDVAYMAGFTDQSHFTKKFKRVLGVTPGQYMFMAKTSGTSR</sequence>
<keyword evidence="1" id="KW-0805">Transcription regulation</keyword>
<dbReference type="AlphaFoldDB" id="A0A917M384"/>
<dbReference type="PROSITE" id="PS00041">
    <property type="entry name" value="HTH_ARAC_FAMILY_1"/>
    <property type="match status" value="1"/>
</dbReference>
<feature type="domain" description="HTH araC/xylS-type" evidence="5">
    <location>
        <begin position="196"/>
        <end position="293"/>
    </location>
</feature>
<keyword evidence="4" id="KW-0804">Transcription</keyword>
<dbReference type="PRINTS" id="PR00032">
    <property type="entry name" value="HTHARAC"/>
</dbReference>
<dbReference type="SUPFAM" id="SSF51215">
    <property type="entry name" value="Regulatory protein AraC"/>
    <property type="match status" value="1"/>
</dbReference>
<dbReference type="PANTHER" id="PTHR46796">
    <property type="entry name" value="HTH-TYPE TRANSCRIPTIONAL ACTIVATOR RHAS-RELATED"/>
    <property type="match status" value="1"/>
</dbReference>
<organism evidence="6 7">
    <name type="scientific">Edaphobacter dinghuensis</name>
    <dbReference type="NCBI Taxonomy" id="1560005"/>
    <lineage>
        <taxon>Bacteria</taxon>
        <taxon>Pseudomonadati</taxon>
        <taxon>Acidobacteriota</taxon>
        <taxon>Terriglobia</taxon>
        <taxon>Terriglobales</taxon>
        <taxon>Acidobacteriaceae</taxon>
        <taxon>Edaphobacter</taxon>
    </lineage>
</organism>
<dbReference type="InterPro" id="IPR003313">
    <property type="entry name" value="AraC-bd"/>
</dbReference>
<evidence type="ECO:0000313" key="6">
    <source>
        <dbReference type="EMBL" id="GGG72211.1"/>
    </source>
</evidence>